<comment type="function">
    <text evidence="2">Functions as a ribosomal silencing factor. Interacts with ribosomal protein uL14 (rplN), blocking formation of intersubunit bridge B8. Prevents association of the 30S and 50S ribosomal subunits and the formation of functional ribosomes, thus repressing translation.</text>
</comment>
<dbReference type="PANTHER" id="PTHR21043">
    <property type="entry name" value="IOJAP SUPERFAMILY ORTHOLOG"/>
    <property type="match status" value="1"/>
</dbReference>
<dbReference type="SUPFAM" id="SSF81301">
    <property type="entry name" value="Nucleotidyltransferase"/>
    <property type="match status" value="1"/>
</dbReference>
<dbReference type="InterPro" id="IPR043519">
    <property type="entry name" value="NT_sf"/>
</dbReference>
<keyword evidence="4" id="KW-1185">Reference proteome</keyword>
<dbReference type="Gene3D" id="3.30.460.10">
    <property type="entry name" value="Beta Polymerase, domain 2"/>
    <property type="match status" value="1"/>
</dbReference>
<reference evidence="3 4" key="1">
    <citation type="submission" date="2023-04" db="EMBL/GenBank/DDBJ databases">
        <title>A long-awaited taxogenomic arrangement of the family Halomonadaceae.</title>
        <authorList>
            <person name="De La Haba R."/>
            <person name="Chuvochina M."/>
            <person name="Wittouck S."/>
            <person name="Arahal D.R."/>
            <person name="Sanchez-Porro C."/>
            <person name="Hugenholtz P."/>
            <person name="Ventosa A."/>
        </authorList>
    </citation>
    <scope>NUCLEOTIDE SEQUENCE [LARGE SCALE GENOMIC DNA]</scope>
    <source>
        <strain evidence="3 4">DSM 22428</strain>
    </source>
</reference>
<protein>
    <recommendedName>
        <fullName evidence="2">Ribosomal silencing factor RsfS</fullName>
    </recommendedName>
</protein>
<evidence type="ECO:0000313" key="4">
    <source>
        <dbReference type="Proteomes" id="UP001269375"/>
    </source>
</evidence>
<proteinExistence type="inferred from homology"/>
<dbReference type="RefSeq" id="WP_251589885.1">
    <property type="nucleotide sequence ID" value="NZ_JAMLJI010000001.1"/>
</dbReference>
<name>A0ABU1GWM8_9GAMM</name>
<keyword evidence="2" id="KW-0810">Translation regulation</keyword>
<evidence type="ECO:0000313" key="3">
    <source>
        <dbReference type="EMBL" id="MDR5895956.1"/>
    </source>
</evidence>
<sequence length="119" mass="12889">MQTEALKTLVVNALEDTKAQDVVTMDVAKLTSVTDVMVVASGTSSRHISALANGVVKDVKEQGIQPIGVEGKQGSEWVLVDLGDVVVHIMTPATRELYDLERLWSDLPTDLERDGKARS</sequence>
<evidence type="ECO:0000256" key="2">
    <source>
        <dbReference type="HAMAP-Rule" id="MF_01477"/>
    </source>
</evidence>
<comment type="similarity">
    <text evidence="1 2">Belongs to the Iojap/RsfS family.</text>
</comment>
<dbReference type="HAMAP" id="MF_01477">
    <property type="entry name" value="Iojap_RsfS"/>
    <property type="match status" value="1"/>
</dbReference>
<dbReference type="EMBL" id="JARWAO010000003">
    <property type="protein sequence ID" value="MDR5895956.1"/>
    <property type="molecule type" value="Genomic_DNA"/>
</dbReference>
<accession>A0ABU1GWM8</accession>
<comment type="caution">
    <text evidence="3">The sequence shown here is derived from an EMBL/GenBank/DDBJ whole genome shotgun (WGS) entry which is preliminary data.</text>
</comment>
<comment type="subunit">
    <text evidence="2">Interacts with ribosomal protein uL14 (rplN).</text>
</comment>
<keyword evidence="2" id="KW-0678">Repressor</keyword>
<dbReference type="NCBIfam" id="TIGR00090">
    <property type="entry name" value="rsfS_iojap_ybeB"/>
    <property type="match status" value="1"/>
</dbReference>
<organism evidence="3 4">
    <name type="scientific">Larsenimonas suaedae</name>
    <dbReference type="NCBI Taxonomy" id="1851019"/>
    <lineage>
        <taxon>Bacteria</taxon>
        <taxon>Pseudomonadati</taxon>
        <taxon>Pseudomonadota</taxon>
        <taxon>Gammaproteobacteria</taxon>
        <taxon>Oceanospirillales</taxon>
        <taxon>Halomonadaceae</taxon>
        <taxon>Larsenimonas</taxon>
    </lineage>
</organism>
<comment type="subcellular location">
    <subcellularLocation>
        <location evidence="2">Cytoplasm</location>
    </subcellularLocation>
</comment>
<gene>
    <name evidence="2 3" type="primary">rsfS</name>
    <name evidence="3" type="ORF">QC825_07730</name>
</gene>
<evidence type="ECO:0000256" key="1">
    <source>
        <dbReference type="ARBA" id="ARBA00010574"/>
    </source>
</evidence>
<keyword evidence="2" id="KW-0963">Cytoplasm</keyword>
<dbReference type="InterPro" id="IPR004394">
    <property type="entry name" value="Iojap/RsfS/C7orf30"/>
</dbReference>
<dbReference type="Proteomes" id="UP001269375">
    <property type="component" value="Unassembled WGS sequence"/>
</dbReference>
<dbReference type="Pfam" id="PF02410">
    <property type="entry name" value="RsfS"/>
    <property type="match status" value="1"/>
</dbReference>
<dbReference type="PANTHER" id="PTHR21043:SF0">
    <property type="entry name" value="MITOCHONDRIAL ASSEMBLY OF RIBOSOMAL LARGE SUBUNIT PROTEIN 1"/>
    <property type="match status" value="1"/>
</dbReference>